<evidence type="ECO:0000256" key="5">
    <source>
        <dbReference type="PROSITE-ProRule" id="PRU00169"/>
    </source>
</evidence>
<dbReference type="SMART" id="SM00421">
    <property type="entry name" value="HTH_LUXR"/>
    <property type="match status" value="1"/>
</dbReference>
<dbReference type="CDD" id="cd06170">
    <property type="entry name" value="LuxR_C_like"/>
    <property type="match status" value="1"/>
</dbReference>
<evidence type="ECO:0000313" key="9">
    <source>
        <dbReference type="Proteomes" id="UP000678374"/>
    </source>
</evidence>
<protein>
    <submittedName>
        <fullName evidence="8">Response regulator</fullName>
    </submittedName>
</protein>
<feature type="domain" description="Response regulatory" evidence="7">
    <location>
        <begin position="12"/>
        <end position="128"/>
    </location>
</feature>
<dbReference type="PANTHER" id="PTHR43214:SF41">
    <property type="entry name" value="NITRATE_NITRITE RESPONSE REGULATOR PROTEIN NARP"/>
    <property type="match status" value="1"/>
</dbReference>
<evidence type="ECO:0000256" key="4">
    <source>
        <dbReference type="ARBA" id="ARBA00023163"/>
    </source>
</evidence>
<dbReference type="InterPro" id="IPR011006">
    <property type="entry name" value="CheY-like_superfamily"/>
</dbReference>
<feature type="domain" description="HTH luxR-type" evidence="6">
    <location>
        <begin position="155"/>
        <end position="220"/>
    </location>
</feature>
<dbReference type="InterPro" id="IPR016032">
    <property type="entry name" value="Sig_transdc_resp-reg_C-effctor"/>
</dbReference>
<dbReference type="RefSeq" id="WP_210803513.1">
    <property type="nucleotide sequence ID" value="NZ_JAGQDE010000018.1"/>
</dbReference>
<dbReference type="PROSITE" id="PS00622">
    <property type="entry name" value="HTH_LUXR_1"/>
    <property type="match status" value="1"/>
</dbReference>
<evidence type="ECO:0000256" key="3">
    <source>
        <dbReference type="ARBA" id="ARBA00023125"/>
    </source>
</evidence>
<keyword evidence="4" id="KW-0804">Transcription</keyword>
<dbReference type="AlphaFoldDB" id="A0A940YMX9"/>
<dbReference type="PANTHER" id="PTHR43214">
    <property type="entry name" value="TWO-COMPONENT RESPONSE REGULATOR"/>
    <property type="match status" value="1"/>
</dbReference>
<dbReference type="SUPFAM" id="SSF52172">
    <property type="entry name" value="CheY-like"/>
    <property type="match status" value="1"/>
</dbReference>
<sequence>MSTSPAAEHPVRIVLVDDHALCRNGLTDLLTHRGGMHVMASTGDPAQVVPLLRQHDPDLVVLDLRMPSTDGLTLLRQLRAEGVQTPALILTMSDAEDDLAAALRAGVRGYLLKDMEPEDVISSIARAARGELTVAPAMTLKLAQLLQSGPKGNERDEMLASLTERERQILERLALGESNKTIGRALDISHDTVKLHVRHILAKLHLSSRVEAAVFAVEARTGQRELGEPPARRR</sequence>
<dbReference type="Pfam" id="PF00196">
    <property type="entry name" value="GerE"/>
    <property type="match status" value="1"/>
</dbReference>
<dbReference type="Proteomes" id="UP000678374">
    <property type="component" value="Unassembled WGS sequence"/>
</dbReference>
<dbReference type="InterPro" id="IPR000792">
    <property type="entry name" value="Tscrpt_reg_LuxR_C"/>
</dbReference>
<dbReference type="PRINTS" id="PR00038">
    <property type="entry name" value="HTHLUXR"/>
</dbReference>
<evidence type="ECO:0000313" key="8">
    <source>
        <dbReference type="EMBL" id="MBQ0960844.1"/>
    </source>
</evidence>
<dbReference type="GO" id="GO:0006355">
    <property type="term" value="P:regulation of DNA-templated transcription"/>
    <property type="evidence" value="ECO:0007669"/>
    <property type="project" value="InterPro"/>
</dbReference>
<dbReference type="EMBL" id="JAGQDE010000018">
    <property type="protein sequence ID" value="MBQ0960844.1"/>
    <property type="molecule type" value="Genomic_DNA"/>
</dbReference>
<comment type="caution">
    <text evidence="8">The sequence shown here is derived from an EMBL/GenBank/DDBJ whole genome shotgun (WGS) entry which is preliminary data.</text>
</comment>
<dbReference type="CDD" id="cd17535">
    <property type="entry name" value="REC_NarL-like"/>
    <property type="match status" value="1"/>
</dbReference>
<dbReference type="GO" id="GO:0000160">
    <property type="term" value="P:phosphorelay signal transduction system"/>
    <property type="evidence" value="ECO:0007669"/>
    <property type="project" value="InterPro"/>
</dbReference>
<keyword evidence="1 5" id="KW-0597">Phosphoprotein</keyword>
<keyword evidence="9" id="KW-1185">Reference proteome</keyword>
<dbReference type="Gene3D" id="3.40.50.2300">
    <property type="match status" value="1"/>
</dbReference>
<reference evidence="8" key="1">
    <citation type="submission" date="2021-04" db="EMBL/GenBank/DDBJ databases">
        <title>The genome sequence of Ideonella sp. 4Y11.</title>
        <authorList>
            <person name="Liu Y."/>
        </authorList>
    </citation>
    <scope>NUCLEOTIDE SEQUENCE</scope>
    <source>
        <strain evidence="8">4Y11</strain>
    </source>
</reference>
<proteinExistence type="predicted"/>
<accession>A0A940YMX9</accession>
<dbReference type="GO" id="GO:0003677">
    <property type="term" value="F:DNA binding"/>
    <property type="evidence" value="ECO:0007669"/>
    <property type="project" value="UniProtKB-KW"/>
</dbReference>
<dbReference type="PROSITE" id="PS50110">
    <property type="entry name" value="RESPONSE_REGULATORY"/>
    <property type="match status" value="1"/>
</dbReference>
<evidence type="ECO:0000256" key="2">
    <source>
        <dbReference type="ARBA" id="ARBA00023015"/>
    </source>
</evidence>
<dbReference type="InterPro" id="IPR001789">
    <property type="entry name" value="Sig_transdc_resp-reg_receiver"/>
</dbReference>
<dbReference type="SMART" id="SM00448">
    <property type="entry name" value="REC"/>
    <property type="match status" value="1"/>
</dbReference>
<organism evidence="8 9">
    <name type="scientific">Ideonella aquatica</name>
    <dbReference type="NCBI Taxonomy" id="2824119"/>
    <lineage>
        <taxon>Bacteria</taxon>
        <taxon>Pseudomonadati</taxon>
        <taxon>Pseudomonadota</taxon>
        <taxon>Betaproteobacteria</taxon>
        <taxon>Burkholderiales</taxon>
        <taxon>Sphaerotilaceae</taxon>
        <taxon>Ideonella</taxon>
    </lineage>
</organism>
<keyword evidence="3" id="KW-0238">DNA-binding</keyword>
<evidence type="ECO:0000256" key="1">
    <source>
        <dbReference type="ARBA" id="ARBA00022553"/>
    </source>
</evidence>
<dbReference type="SUPFAM" id="SSF46894">
    <property type="entry name" value="C-terminal effector domain of the bipartite response regulators"/>
    <property type="match status" value="1"/>
</dbReference>
<evidence type="ECO:0000259" key="7">
    <source>
        <dbReference type="PROSITE" id="PS50110"/>
    </source>
</evidence>
<gene>
    <name evidence="8" type="ORF">KAK06_17955</name>
</gene>
<dbReference type="Pfam" id="PF00072">
    <property type="entry name" value="Response_reg"/>
    <property type="match status" value="1"/>
</dbReference>
<name>A0A940YMX9_9BURK</name>
<keyword evidence="2" id="KW-0805">Transcription regulation</keyword>
<dbReference type="InterPro" id="IPR058245">
    <property type="entry name" value="NreC/VraR/RcsB-like_REC"/>
</dbReference>
<dbReference type="PROSITE" id="PS50043">
    <property type="entry name" value="HTH_LUXR_2"/>
    <property type="match status" value="1"/>
</dbReference>
<feature type="modified residue" description="4-aspartylphosphate" evidence="5">
    <location>
        <position position="63"/>
    </location>
</feature>
<evidence type="ECO:0000259" key="6">
    <source>
        <dbReference type="PROSITE" id="PS50043"/>
    </source>
</evidence>
<dbReference type="InterPro" id="IPR039420">
    <property type="entry name" value="WalR-like"/>
</dbReference>